<sequence length="175" mass="19654">MDQEEKQECAPPLPVLARLDFRLDRLVEYLEENRSTGDINREVELQDQCKTLSSALEEVHQKGTLMDRLGMLEKRVFQLSLEINGGNTSRSSACTIDLAGKSRLGSDSTTLTSQNDDITIVHEDKQGLPLLTGQESISVKACVGKQQEGCNGTRRTRSVKIMQRKKWLGWFRLGC</sequence>
<organism evidence="1 2">
    <name type="scientific">Tripterygium wilfordii</name>
    <name type="common">Thunder God vine</name>
    <dbReference type="NCBI Taxonomy" id="458696"/>
    <lineage>
        <taxon>Eukaryota</taxon>
        <taxon>Viridiplantae</taxon>
        <taxon>Streptophyta</taxon>
        <taxon>Embryophyta</taxon>
        <taxon>Tracheophyta</taxon>
        <taxon>Spermatophyta</taxon>
        <taxon>Magnoliopsida</taxon>
        <taxon>eudicotyledons</taxon>
        <taxon>Gunneridae</taxon>
        <taxon>Pentapetalae</taxon>
        <taxon>rosids</taxon>
        <taxon>fabids</taxon>
        <taxon>Celastrales</taxon>
        <taxon>Celastraceae</taxon>
        <taxon>Tripterygium</taxon>
    </lineage>
</organism>
<proteinExistence type="predicted"/>
<evidence type="ECO:0000313" key="2">
    <source>
        <dbReference type="Proteomes" id="UP000593562"/>
    </source>
</evidence>
<dbReference type="PANTHER" id="PTHR34190">
    <property type="entry name" value="EXPRESSED PROTEIN"/>
    <property type="match status" value="1"/>
</dbReference>
<dbReference type="AlphaFoldDB" id="A0A7J7CL67"/>
<accession>A0A7J7CL67</accession>
<dbReference type="EMBL" id="JAAARO010000015">
    <property type="protein sequence ID" value="KAF5734761.1"/>
    <property type="molecule type" value="Genomic_DNA"/>
</dbReference>
<gene>
    <name evidence="1" type="ORF">HS088_TW15G00253</name>
</gene>
<comment type="caution">
    <text evidence="1">The sequence shown here is derived from an EMBL/GenBank/DDBJ whole genome shotgun (WGS) entry which is preliminary data.</text>
</comment>
<reference evidence="1 2" key="1">
    <citation type="journal article" date="2020" name="Nat. Commun.">
        <title>Genome of Tripterygium wilfordii and identification of cytochrome P450 involved in triptolide biosynthesis.</title>
        <authorList>
            <person name="Tu L."/>
            <person name="Su P."/>
            <person name="Zhang Z."/>
            <person name="Gao L."/>
            <person name="Wang J."/>
            <person name="Hu T."/>
            <person name="Zhou J."/>
            <person name="Zhang Y."/>
            <person name="Zhao Y."/>
            <person name="Liu Y."/>
            <person name="Song Y."/>
            <person name="Tong Y."/>
            <person name="Lu Y."/>
            <person name="Yang J."/>
            <person name="Xu C."/>
            <person name="Jia M."/>
            <person name="Peters R.J."/>
            <person name="Huang L."/>
            <person name="Gao W."/>
        </authorList>
    </citation>
    <scope>NUCLEOTIDE SEQUENCE [LARGE SCALE GENOMIC DNA]</scope>
    <source>
        <strain evidence="2">cv. XIE 37</strain>
        <tissue evidence="1">Leaf</tissue>
    </source>
</reference>
<dbReference type="OrthoDB" id="1225832at2759"/>
<protein>
    <submittedName>
        <fullName evidence="1">Uncharacterized protein</fullName>
    </submittedName>
</protein>
<name>A0A7J7CL67_TRIWF</name>
<evidence type="ECO:0000313" key="1">
    <source>
        <dbReference type="EMBL" id="KAF5734761.1"/>
    </source>
</evidence>
<dbReference type="Proteomes" id="UP000593562">
    <property type="component" value="Unassembled WGS sequence"/>
</dbReference>
<dbReference type="PANTHER" id="PTHR34190:SF10">
    <property type="entry name" value="TERNARY COMPLEX FACTOR MIP1 LEUCINE-ZIPPER DOMAIN-CONTAINING PROTEIN"/>
    <property type="match status" value="1"/>
</dbReference>
<keyword evidence="2" id="KW-1185">Reference proteome</keyword>
<dbReference type="InParanoid" id="A0A7J7CL67"/>